<dbReference type="GO" id="GO:0071949">
    <property type="term" value="F:FAD binding"/>
    <property type="evidence" value="ECO:0007669"/>
    <property type="project" value="InterPro"/>
</dbReference>
<dbReference type="Gene3D" id="3.30.390.50">
    <property type="entry name" value="CO dehydrogenase flavoprotein, C-terminal domain"/>
    <property type="match status" value="1"/>
</dbReference>
<dbReference type="InterPro" id="IPR016169">
    <property type="entry name" value="FAD-bd_PCMH_sub2"/>
</dbReference>
<dbReference type="Gene3D" id="3.30.43.10">
    <property type="entry name" value="Uridine Diphospho-n-acetylenolpyruvylglucosamine Reductase, domain 2"/>
    <property type="match status" value="1"/>
</dbReference>
<dbReference type="PANTHER" id="PTHR42659">
    <property type="entry name" value="XANTHINE DEHYDROGENASE SUBUNIT C-RELATED"/>
    <property type="match status" value="1"/>
</dbReference>
<dbReference type="SUPFAM" id="SSF55447">
    <property type="entry name" value="CO dehydrogenase flavoprotein C-terminal domain-like"/>
    <property type="match status" value="1"/>
</dbReference>
<dbReference type="PANTHER" id="PTHR42659:SF2">
    <property type="entry name" value="XANTHINE DEHYDROGENASE SUBUNIT C-RELATED"/>
    <property type="match status" value="1"/>
</dbReference>
<evidence type="ECO:0000313" key="6">
    <source>
        <dbReference type="Proteomes" id="UP000572377"/>
    </source>
</evidence>
<dbReference type="InterPro" id="IPR036318">
    <property type="entry name" value="FAD-bd_PCMH-like_sf"/>
</dbReference>
<proteinExistence type="predicted"/>
<dbReference type="InterPro" id="IPR016167">
    <property type="entry name" value="FAD-bd_PCMH_sub1"/>
</dbReference>
<organism evidence="5 6">
    <name type="scientific">Halovulum dunhuangense</name>
    <dbReference type="NCBI Taxonomy" id="1505036"/>
    <lineage>
        <taxon>Bacteria</taxon>
        <taxon>Pseudomonadati</taxon>
        <taxon>Pseudomonadota</taxon>
        <taxon>Alphaproteobacteria</taxon>
        <taxon>Rhodobacterales</taxon>
        <taxon>Paracoccaceae</taxon>
        <taxon>Halovulum</taxon>
    </lineage>
</organism>
<evidence type="ECO:0000259" key="4">
    <source>
        <dbReference type="PROSITE" id="PS51387"/>
    </source>
</evidence>
<feature type="domain" description="FAD-binding PCMH-type" evidence="4">
    <location>
        <begin position="1"/>
        <end position="170"/>
    </location>
</feature>
<dbReference type="SUPFAM" id="SSF56176">
    <property type="entry name" value="FAD-binding/transporter-associated domain-like"/>
    <property type="match status" value="1"/>
</dbReference>
<dbReference type="InterPro" id="IPR016166">
    <property type="entry name" value="FAD-bd_PCMH"/>
</dbReference>
<accession>A0A849L341</accession>
<keyword evidence="3" id="KW-0560">Oxidoreductase</keyword>
<dbReference type="EMBL" id="JABFBC010000001">
    <property type="protein sequence ID" value="NNU80788.1"/>
    <property type="molecule type" value="Genomic_DNA"/>
</dbReference>
<dbReference type="AlphaFoldDB" id="A0A849L341"/>
<reference evidence="5 6" key="1">
    <citation type="submission" date="2020-05" db="EMBL/GenBank/DDBJ databases">
        <title>Gimesia benthica sp. nov., a novel planctomycete isolated from a deep-sea water sample of the Northwest Indian Ocean.</title>
        <authorList>
            <person name="Wang J."/>
            <person name="Ruan C."/>
            <person name="Song L."/>
            <person name="Zhu Y."/>
            <person name="Li A."/>
            <person name="Zheng X."/>
            <person name="Wang L."/>
            <person name="Lu Z."/>
            <person name="Huang Y."/>
            <person name="Du W."/>
            <person name="Zhou Y."/>
            <person name="Huang L."/>
            <person name="Dai X."/>
        </authorList>
    </citation>
    <scope>NUCLEOTIDE SEQUENCE [LARGE SCALE GENOMIC DNA]</scope>
    <source>
        <strain evidence="5 6">YYQ-30</strain>
    </source>
</reference>
<dbReference type="GO" id="GO:0016491">
    <property type="term" value="F:oxidoreductase activity"/>
    <property type="evidence" value="ECO:0007669"/>
    <property type="project" value="UniProtKB-KW"/>
</dbReference>
<evidence type="ECO:0000256" key="1">
    <source>
        <dbReference type="ARBA" id="ARBA00022630"/>
    </source>
</evidence>
<dbReference type="InterPro" id="IPR005107">
    <property type="entry name" value="CO_DH_flav_C"/>
</dbReference>
<protein>
    <submittedName>
        <fullName evidence="5">Xanthine dehydrogenase family protein subunit M</fullName>
    </submittedName>
</protein>
<dbReference type="RefSeq" id="WP_171324885.1">
    <property type="nucleotide sequence ID" value="NZ_JABFBC010000001.1"/>
</dbReference>
<sequence length="271" mass="28712">MYRTEYHRPATLAEAAALFERLEDPSYLSGGHTLIPAMKNRLAAPTDLIDLRRIPDLHGIRRRDDRLVIGAATTHADVAASAIVRDAIPALAGLAGSIGDTQVRHLGTMGGSVANNDPAADYPAAVLGLAAELLTDRRRIAADAFFDGIYTTVLEPGEILREIAFPIPQAAGYAKFRNPASRYALAAAFVARLSGGCVRVAITGAGNSGVFRWEDAESALYGRFEPDALAGMEPDATDMMSDMHGSAEYRADLAAAMTRRATGAMGGVNIL</sequence>
<dbReference type="InterPro" id="IPR002346">
    <property type="entry name" value="Mopterin_DH_FAD-bd"/>
</dbReference>
<comment type="caution">
    <text evidence="5">The sequence shown here is derived from an EMBL/GenBank/DDBJ whole genome shotgun (WGS) entry which is preliminary data.</text>
</comment>
<dbReference type="Gene3D" id="3.30.465.10">
    <property type="match status" value="1"/>
</dbReference>
<dbReference type="Proteomes" id="UP000572377">
    <property type="component" value="Unassembled WGS sequence"/>
</dbReference>
<dbReference type="InterPro" id="IPR036683">
    <property type="entry name" value="CO_DH_flav_C_dom_sf"/>
</dbReference>
<keyword evidence="6" id="KW-1185">Reference proteome</keyword>
<name>A0A849L341_9RHOB</name>
<dbReference type="InterPro" id="IPR051312">
    <property type="entry name" value="Diverse_Substr_Oxidored"/>
</dbReference>
<keyword evidence="2" id="KW-0274">FAD</keyword>
<keyword evidence="1" id="KW-0285">Flavoprotein</keyword>
<evidence type="ECO:0000313" key="5">
    <source>
        <dbReference type="EMBL" id="NNU80788.1"/>
    </source>
</evidence>
<gene>
    <name evidence="5" type="ORF">HMH01_10095</name>
</gene>
<evidence type="ECO:0000256" key="3">
    <source>
        <dbReference type="ARBA" id="ARBA00023002"/>
    </source>
</evidence>
<dbReference type="PROSITE" id="PS51387">
    <property type="entry name" value="FAD_PCMH"/>
    <property type="match status" value="1"/>
</dbReference>
<dbReference type="Pfam" id="PF00941">
    <property type="entry name" value="FAD_binding_5"/>
    <property type="match status" value="1"/>
</dbReference>
<evidence type="ECO:0000256" key="2">
    <source>
        <dbReference type="ARBA" id="ARBA00022827"/>
    </source>
</evidence>
<dbReference type="SMART" id="SM01092">
    <property type="entry name" value="CO_deh_flav_C"/>
    <property type="match status" value="1"/>
</dbReference>